<reference evidence="1" key="1">
    <citation type="submission" date="2022-08" db="UniProtKB">
        <authorList>
            <consortium name="EnsemblMetazoa"/>
        </authorList>
    </citation>
    <scope>IDENTIFICATION</scope>
    <source>
        <strain evidence="1">EBRO</strain>
    </source>
</reference>
<organism evidence="1">
    <name type="scientific">Anopheles atroparvus</name>
    <name type="common">European mosquito</name>
    <dbReference type="NCBI Taxonomy" id="41427"/>
    <lineage>
        <taxon>Eukaryota</taxon>
        <taxon>Metazoa</taxon>
        <taxon>Ecdysozoa</taxon>
        <taxon>Arthropoda</taxon>
        <taxon>Hexapoda</taxon>
        <taxon>Insecta</taxon>
        <taxon>Pterygota</taxon>
        <taxon>Neoptera</taxon>
        <taxon>Endopterygota</taxon>
        <taxon>Diptera</taxon>
        <taxon>Nematocera</taxon>
        <taxon>Culicoidea</taxon>
        <taxon>Culicidae</taxon>
        <taxon>Anophelinae</taxon>
        <taxon>Anopheles</taxon>
    </lineage>
</organism>
<dbReference type="EnsemblMetazoa" id="AATE017260-RA">
    <property type="protein sequence ID" value="AATE017260-PA.1"/>
    <property type="gene ID" value="AATE017260"/>
</dbReference>
<accession>A0A182JFT0</accession>
<name>A0A182JFT0_ANOAO</name>
<protein>
    <submittedName>
        <fullName evidence="1">Uncharacterized protein</fullName>
    </submittedName>
</protein>
<evidence type="ECO:0000313" key="1">
    <source>
        <dbReference type="EnsemblMetazoa" id="AATE017260-PA.1"/>
    </source>
</evidence>
<sequence length="102" mass="11905">MKSIVAFALLVACVAMVQSGPQPRKYPETRNQCYLDTYNEYPLKRLDHVRYYMHNYNYPEQHDGSPYFGYPYGDCSSCRLYQAEEVGVVKPDCPCKKVNVEY</sequence>
<dbReference type="VEuPathDB" id="VectorBase:AATE017260"/>
<proteinExistence type="predicted"/>
<dbReference type="AlphaFoldDB" id="A0A182JFT0"/>